<feature type="domain" description="UvrD-like helicase ATP-binding" evidence="16">
    <location>
        <begin position="10"/>
        <end position="461"/>
    </location>
</feature>
<dbReference type="PROSITE" id="PS51217">
    <property type="entry name" value="UVRD_HELICASE_CTER"/>
    <property type="match status" value="1"/>
</dbReference>
<evidence type="ECO:0000256" key="5">
    <source>
        <dbReference type="ARBA" id="ARBA00022806"/>
    </source>
</evidence>
<feature type="compositionally biased region" description="Acidic residues" evidence="15">
    <location>
        <begin position="895"/>
        <end position="906"/>
    </location>
</feature>
<feature type="compositionally biased region" description="Low complexity" evidence="15">
    <location>
        <begin position="907"/>
        <end position="922"/>
    </location>
</feature>
<dbReference type="Gene3D" id="3.40.50.300">
    <property type="entry name" value="P-loop containing nucleotide triphosphate hydrolases"/>
    <property type="match status" value="4"/>
</dbReference>
<dbReference type="SUPFAM" id="SSF52980">
    <property type="entry name" value="Restriction endonuclease-like"/>
    <property type="match status" value="1"/>
</dbReference>
<feature type="region of interest" description="Disordered" evidence="15">
    <location>
        <begin position="890"/>
        <end position="932"/>
    </location>
</feature>
<keyword evidence="1" id="KW-0540">Nuclease</keyword>
<gene>
    <name evidence="18" type="ORF">VLY81_02425</name>
</gene>
<keyword evidence="4 14" id="KW-0378">Hydrolase</keyword>
<accession>A0ABZ1BSB0</accession>
<keyword evidence="5 14" id="KW-0347">Helicase</keyword>
<name>A0ABZ1BSB0_9FIRM</name>
<evidence type="ECO:0000256" key="12">
    <source>
        <dbReference type="ARBA" id="ARBA00034808"/>
    </source>
</evidence>
<dbReference type="InterPro" id="IPR011604">
    <property type="entry name" value="PDDEXK-like_dom_sf"/>
</dbReference>
<evidence type="ECO:0000256" key="1">
    <source>
        <dbReference type="ARBA" id="ARBA00022722"/>
    </source>
</evidence>
<keyword evidence="6" id="KW-0269">Exonuclease</keyword>
<evidence type="ECO:0000256" key="6">
    <source>
        <dbReference type="ARBA" id="ARBA00022839"/>
    </source>
</evidence>
<evidence type="ECO:0000256" key="10">
    <source>
        <dbReference type="ARBA" id="ARBA00023235"/>
    </source>
</evidence>
<dbReference type="Pfam" id="PF00580">
    <property type="entry name" value="UvrD-helicase"/>
    <property type="match status" value="1"/>
</dbReference>
<sequence length="1162" mass="126551">MKPTDVARPVVDAEARERVVRELDRSFCVEAAAGTGKTTLLVQRILRLLEQGLRPSQLAAITFTELAAAELKGRIREQLAASQHPAHRRALEEIEAAQISTIHAMALAILKERPIEAGLDPGFETVDEAGSDDLFDRLWRRWLAAQAGDGVVDGPGAGALRLALKAGLRVSHLRAAARALYEQRDVALEDRDAPARADEAEQRVRELVAQAAGRIPELLEALGATLRDGCRDRSDRLAQAIDQVQATLSAHPLPAGPEAGPGEVVAWWRRASGQARPLETASFARVGAASHWRDPARLAEARDRMGQLVRMLQELGEAAGQAVAQRLAAWLREFVAWAQQEKRRLGLADFLDQLLWCRDLLRDHLEVRRHFQRRFQAVLVDEFQDTDPLQAEIVFFLTEREPAARDWRDVTLGDGRLFVVGDPKQSIYRFRRADVEMYREAAARIEQQGRRESIRQNFRTLSPITRAVNALFEPWMTGPHQPSYVALEAYRPDPGPPPDPDALAPGAYRLEVRGEPLEADPETPAGRVSADQLREAEARTVARALASLVGGGRLVVEERGTWRRATWRDCVVLMPAFTGIEAYEQALQEAGVPYRVVGGRLFYHRAEVREVILLLQAVRNPSDERAVLGALRSGFFGISDAELWHYGRHAGRLDAAERAPDEAARAAPAVVEAMARIREWHEACRAMRPVQALRRLLADSGYVAYLQLERGGARAAANVEKLLAQAAALEQQGASSFGAFVDWLSRRGPGGSAPAEEEDSPLADEEEDAVRLMTVHKAKGLEFPVVLVANMGAPRHDPGPALVDRTRGRVELRLGTGDVRVRTPGFAEAAQLERMRLEAERVRLFYVALTRARDYLLVSGARHAGGFWDAREQASGAEVADALMPLRVDASPGDAADEAAAAEEEGVPAAPGDGQAPPGESPAAEEEARRWHEQRQALLDAASRGLVVVPARRAAGAGRGEHGPDGTAGPGSLTMAEDEGDVETGHDGTRVGQAFHAVMEQLARRGFDMEEPARTRLVQAVAAATGLPEAERDAIAAWVRLACEGPLAARVRRAVRRLAEVPVVYARASGELVEGRMDLLLQEPEGELVVVDYKTDPGPPDRLAATYAGQAASYAEAVARAAPRVRVRVLLYAARAGELVEAAIREPGRPAAGEGGPQGPTE</sequence>
<keyword evidence="2 14" id="KW-0547">Nucleotide-binding</keyword>
<feature type="region of interest" description="Disordered" evidence="15">
    <location>
        <begin position="954"/>
        <end position="986"/>
    </location>
</feature>
<dbReference type="PANTHER" id="PTHR11070:SF2">
    <property type="entry name" value="ATP-DEPENDENT DNA HELICASE SRS2"/>
    <property type="match status" value="1"/>
</dbReference>
<comment type="catalytic activity">
    <reaction evidence="13">
        <text>ATP + H2O = ADP + phosphate + H(+)</text>
        <dbReference type="Rhea" id="RHEA:13065"/>
        <dbReference type="ChEBI" id="CHEBI:15377"/>
        <dbReference type="ChEBI" id="CHEBI:15378"/>
        <dbReference type="ChEBI" id="CHEBI:30616"/>
        <dbReference type="ChEBI" id="CHEBI:43474"/>
        <dbReference type="ChEBI" id="CHEBI:456216"/>
        <dbReference type="EC" id="5.6.2.4"/>
    </reaction>
</comment>
<dbReference type="Pfam" id="PF12705">
    <property type="entry name" value="PDDEXK_1"/>
    <property type="match status" value="1"/>
</dbReference>
<dbReference type="InterPro" id="IPR000212">
    <property type="entry name" value="DNA_helicase_UvrD/REP"/>
</dbReference>
<dbReference type="RefSeq" id="WP_324669441.1">
    <property type="nucleotide sequence ID" value="NZ_CP141614.1"/>
</dbReference>
<keyword evidence="9" id="KW-0234">DNA repair</keyword>
<dbReference type="InterPro" id="IPR038726">
    <property type="entry name" value="PDDEXK_AddAB-type"/>
</dbReference>
<evidence type="ECO:0000313" key="18">
    <source>
        <dbReference type="EMBL" id="WRP15052.1"/>
    </source>
</evidence>
<protein>
    <recommendedName>
        <fullName evidence="12">DNA 3'-5' helicase</fullName>
        <ecNumber evidence="12">5.6.2.4</ecNumber>
    </recommendedName>
</protein>
<evidence type="ECO:0000256" key="8">
    <source>
        <dbReference type="ARBA" id="ARBA00023125"/>
    </source>
</evidence>
<evidence type="ECO:0000256" key="7">
    <source>
        <dbReference type="ARBA" id="ARBA00022840"/>
    </source>
</evidence>
<dbReference type="Gene3D" id="3.90.320.10">
    <property type="match status" value="1"/>
</dbReference>
<reference evidence="19" key="1">
    <citation type="submission" date="2023-12" db="EMBL/GenBank/DDBJ databases">
        <title>Novel isolates from deep terrestrial aquifers shed light on the physiology and ecology of the class Limnochordia.</title>
        <authorList>
            <person name="Karnachuk O.V."/>
            <person name="Lukina A.P."/>
            <person name="Avakyan M.R."/>
            <person name="Kadnikov V."/>
            <person name="Begmatov S."/>
            <person name="Beletsky A.V."/>
            <person name="Mardanov A.V."/>
            <person name="Ravin N.V."/>
        </authorList>
    </citation>
    <scope>NUCLEOTIDE SEQUENCE [LARGE SCALE GENOMIC DNA]</scope>
    <source>
        <strain evidence="19">LN</strain>
    </source>
</reference>
<keyword evidence="3" id="KW-0227">DNA damage</keyword>
<organism evidence="18 19">
    <name type="scientific">Geochorda subterranea</name>
    <dbReference type="NCBI Taxonomy" id="3109564"/>
    <lineage>
        <taxon>Bacteria</taxon>
        <taxon>Bacillati</taxon>
        <taxon>Bacillota</taxon>
        <taxon>Limnochordia</taxon>
        <taxon>Limnochordales</taxon>
        <taxon>Geochordaceae</taxon>
        <taxon>Geochorda</taxon>
    </lineage>
</organism>
<proteinExistence type="predicted"/>
<evidence type="ECO:0000256" key="14">
    <source>
        <dbReference type="PROSITE-ProRule" id="PRU00560"/>
    </source>
</evidence>
<evidence type="ECO:0000256" key="4">
    <source>
        <dbReference type="ARBA" id="ARBA00022801"/>
    </source>
</evidence>
<dbReference type="Gene3D" id="1.10.486.10">
    <property type="entry name" value="PCRA, domain 4"/>
    <property type="match status" value="1"/>
</dbReference>
<evidence type="ECO:0000256" key="2">
    <source>
        <dbReference type="ARBA" id="ARBA00022741"/>
    </source>
</evidence>
<dbReference type="InterPro" id="IPR014017">
    <property type="entry name" value="DNA_helicase_UvrD-like_C"/>
</dbReference>
<evidence type="ECO:0000256" key="3">
    <source>
        <dbReference type="ARBA" id="ARBA00022763"/>
    </source>
</evidence>
<dbReference type="InterPro" id="IPR014016">
    <property type="entry name" value="UvrD-like_ATP-bd"/>
</dbReference>
<evidence type="ECO:0000313" key="19">
    <source>
        <dbReference type="Proteomes" id="UP001333102"/>
    </source>
</evidence>
<evidence type="ECO:0000256" key="11">
    <source>
        <dbReference type="ARBA" id="ARBA00034617"/>
    </source>
</evidence>
<evidence type="ECO:0000259" key="17">
    <source>
        <dbReference type="PROSITE" id="PS51217"/>
    </source>
</evidence>
<keyword evidence="7 14" id="KW-0067">ATP-binding</keyword>
<keyword evidence="8" id="KW-0238">DNA-binding</keyword>
<dbReference type="PROSITE" id="PS51198">
    <property type="entry name" value="UVRD_HELICASE_ATP_BIND"/>
    <property type="match status" value="1"/>
</dbReference>
<dbReference type="SUPFAM" id="SSF52540">
    <property type="entry name" value="P-loop containing nucleoside triphosphate hydrolases"/>
    <property type="match status" value="1"/>
</dbReference>
<dbReference type="InterPro" id="IPR027417">
    <property type="entry name" value="P-loop_NTPase"/>
</dbReference>
<keyword evidence="10" id="KW-0413">Isomerase</keyword>
<keyword evidence="19" id="KW-1185">Reference proteome</keyword>
<dbReference type="Pfam" id="PF13361">
    <property type="entry name" value="UvrD_C"/>
    <property type="match status" value="2"/>
</dbReference>
<comment type="catalytic activity">
    <reaction evidence="11">
        <text>Couples ATP hydrolysis with the unwinding of duplex DNA by translocating in the 3'-5' direction.</text>
        <dbReference type="EC" id="5.6.2.4"/>
    </reaction>
</comment>
<evidence type="ECO:0000259" key="16">
    <source>
        <dbReference type="PROSITE" id="PS51198"/>
    </source>
</evidence>
<evidence type="ECO:0000256" key="13">
    <source>
        <dbReference type="ARBA" id="ARBA00048988"/>
    </source>
</evidence>
<dbReference type="EMBL" id="CP141614">
    <property type="protein sequence ID" value="WRP15052.1"/>
    <property type="molecule type" value="Genomic_DNA"/>
</dbReference>
<dbReference type="PANTHER" id="PTHR11070">
    <property type="entry name" value="UVRD / RECB / PCRA DNA HELICASE FAMILY MEMBER"/>
    <property type="match status" value="1"/>
</dbReference>
<evidence type="ECO:0000256" key="15">
    <source>
        <dbReference type="SAM" id="MobiDB-lite"/>
    </source>
</evidence>
<evidence type="ECO:0000256" key="9">
    <source>
        <dbReference type="ARBA" id="ARBA00023204"/>
    </source>
</evidence>
<dbReference type="EC" id="5.6.2.4" evidence="12"/>
<dbReference type="InterPro" id="IPR011335">
    <property type="entry name" value="Restrct_endonuc-II-like"/>
</dbReference>
<feature type="binding site" evidence="14">
    <location>
        <begin position="31"/>
        <end position="38"/>
    </location>
    <ligand>
        <name>ATP</name>
        <dbReference type="ChEBI" id="CHEBI:30616"/>
    </ligand>
</feature>
<dbReference type="Proteomes" id="UP001333102">
    <property type="component" value="Chromosome"/>
</dbReference>
<feature type="domain" description="UvrD-like helicase C-terminal" evidence="17">
    <location>
        <begin position="493"/>
        <end position="780"/>
    </location>
</feature>